<comment type="caution">
    <text evidence="9">The sequence shown here is derived from an EMBL/GenBank/DDBJ whole genome shotgun (WGS) entry which is preliminary data.</text>
</comment>
<keyword evidence="3 8" id="KW-0813">Transport</keyword>
<dbReference type="AlphaFoldDB" id="A0A835H619"/>
<keyword evidence="6 8" id="KW-0406">Ion transport</keyword>
<dbReference type="OrthoDB" id="448280at2759"/>
<gene>
    <name evidence="9" type="ORF">IFM89_014273</name>
</gene>
<comment type="similarity">
    <text evidence="2 8">Belongs to the ZIP transporter (TC 2.A.5) family.</text>
</comment>
<dbReference type="NCBIfam" id="TIGR00820">
    <property type="entry name" value="zip"/>
    <property type="match status" value="1"/>
</dbReference>
<dbReference type="EMBL" id="JADFTS010000008">
    <property type="protein sequence ID" value="KAF9592347.1"/>
    <property type="molecule type" value="Genomic_DNA"/>
</dbReference>
<evidence type="ECO:0000256" key="5">
    <source>
        <dbReference type="ARBA" id="ARBA00022989"/>
    </source>
</evidence>
<feature type="transmembrane region" description="Helical" evidence="8">
    <location>
        <begin position="369"/>
        <end position="388"/>
    </location>
</feature>
<feature type="transmembrane region" description="Helical" evidence="8">
    <location>
        <begin position="235"/>
        <end position="255"/>
    </location>
</feature>
<feature type="transmembrane region" description="Helical" evidence="8">
    <location>
        <begin position="79"/>
        <end position="101"/>
    </location>
</feature>
<feature type="transmembrane region" description="Helical" evidence="8">
    <location>
        <begin position="298"/>
        <end position="317"/>
    </location>
</feature>
<proteinExistence type="inferred from homology"/>
<feature type="transmembrane region" description="Helical" evidence="8">
    <location>
        <begin position="337"/>
        <end position="357"/>
    </location>
</feature>
<keyword evidence="5 8" id="KW-1133">Transmembrane helix</keyword>
<dbReference type="GO" id="GO:0005385">
    <property type="term" value="F:zinc ion transmembrane transporter activity"/>
    <property type="evidence" value="ECO:0007669"/>
    <property type="project" value="InterPro"/>
</dbReference>
<evidence type="ECO:0000256" key="4">
    <source>
        <dbReference type="ARBA" id="ARBA00022692"/>
    </source>
</evidence>
<keyword evidence="4 8" id="KW-0812">Transmembrane</keyword>
<organism evidence="9 10">
    <name type="scientific">Coptis chinensis</name>
    <dbReference type="NCBI Taxonomy" id="261450"/>
    <lineage>
        <taxon>Eukaryota</taxon>
        <taxon>Viridiplantae</taxon>
        <taxon>Streptophyta</taxon>
        <taxon>Embryophyta</taxon>
        <taxon>Tracheophyta</taxon>
        <taxon>Spermatophyta</taxon>
        <taxon>Magnoliopsida</taxon>
        <taxon>Ranunculales</taxon>
        <taxon>Ranunculaceae</taxon>
        <taxon>Coptidoideae</taxon>
        <taxon>Coptis</taxon>
    </lineage>
</organism>
<feature type="non-terminal residue" evidence="9">
    <location>
        <position position="1"/>
    </location>
</feature>
<evidence type="ECO:0000313" key="10">
    <source>
        <dbReference type="Proteomes" id="UP000631114"/>
    </source>
</evidence>
<dbReference type="PANTHER" id="PTHR11040">
    <property type="entry name" value="ZINC/IRON TRANSPORTER"/>
    <property type="match status" value="1"/>
</dbReference>
<dbReference type="Proteomes" id="UP000631114">
    <property type="component" value="Unassembled WGS sequence"/>
</dbReference>
<dbReference type="PANTHER" id="PTHR11040:SF35">
    <property type="entry name" value="ZINC TRANSPORTER 5"/>
    <property type="match status" value="1"/>
</dbReference>
<dbReference type="InterPro" id="IPR004698">
    <property type="entry name" value="Zn/Fe_permease_fun/pln"/>
</dbReference>
<comment type="subcellular location">
    <subcellularLocation>
        <location evidence="1 8">Membrane</location>
        <topology evidence="1 8">Multi-pass membrane protein</topology>
    </subcellularLocation>
</comment>
<keyword evidence="7 8" id="KW-0472">Membrane</keyword>
<name>A0A835H619_9MAGN</name>
<dbReference type="GO" id="GO:0005886">
    <property type="term" value="C:plasma membrane"/>
    <property type="evidence" value="ECO:0007669"/>
    <property type="project" value="TreeGrafter"/>
</dbReference>
<dbReference type="Pfam" id="PF02535">
    <property type="entry name" value="Zip"/>
    <property type="match status" value="1"/>
</dbReference>
<evidence type="ECO:0000256" key="8">
    <source>
        <dbReference type="RuleBase" id="RU362088"/>
    </source>
</evidence>
<feature type="transmembrane region" description="Helical" evidence="8">
    <location>
        <begin position="154"/>
        <end position="179"/>
    </location>
</feature>
<evidence type="ECO:0000313" key="9">
    <source>
        <dbReference type="EMBL" id="KAF9592347.1"/>
    </source>
</evidence>
<evidence type="ECO:0000256" key="3">
    <source>
        <dbReference type="ARBA" id="ARBA00022448"/>
    </source>
</evidence>
<evidence type="ECO:0000256" key="1">
    <source>
        <dbReference type="ARBA" id="ARBA00004141"/>
    </source>
</evidence>
<evidence type="ECO:0000256" key="2">
    <source>
        <dbReference type="ARBA" id="ARBA00006939"/>
    </source>
</evidence>
<feature type="transmembrane region" description="Helical" evidence="8">
    <location>
        <begin position="113"/>
        <end position="134"/>
    </location>
</feature>
<comment type="caution">
    <text evidence="8">Lacks conserved residue(s) required for the propagation of feature annotation.</text>
</comment>
<reference evidence="9 10" key="1">
    <citation type="submission" date="2020-10" db="EMBL/GenBank/DDBJ databases">
        <title>The Coptis chinensis genome and diversification of protoberbering-type alkaloids.</title>
        <authorList>
            <person name="Wang B."/>
            <person name="Shu S."/>
            <person name="Song C."/>
            <person name="Liu Y."/>
        </authorList>
    </citation>
    <scope>NUCLEOTIDE SEQUENCE [LARGE SCALE GENOMIC DNA]</scope>
    <source>
        <strain evidence="9">HL-2020</strain>
        <tissue evidence="9">Leaf</tissue>
    </source>
</reference>
<accession>A0A835H619</accession>
<sequence length="389" mass="41781">FLLSIVLLLPINNRILHHSSYLYFSFQFSTNMIELFRPPSSKLFTTLLLLLLLPLLAYGECTCDLEETDNANKSKVLTFKIIAIASILSGGVVGVCIPILSEKISAFNPGSNFFFMMKAFAAGVILATGFIHVLPDAFDKLTSPCLKENPWGNFPFTGFIAMMAAIAILLVENVATSYFQRLSSNKSKLVNVDEEKNGELCSEVHVHTHVTHGHAHGSVGESNESGGANLIRHRVIAQVLELGIVVHSVIIGISLGASGSPSTIKPLLIALCFHQFFEGMGLGGCISEAKFKVRPIAVMAAFFALTTPIGIAIGIGITNVYKENSQTALVVEGVLNAASAGILIYMALVDLLAADFMSAKIQNNGKLQLHVYVCLLLGAGLMSLLAKWA</sequence>
<keyword evidence="10" id="KW-1185">Reference proteome</keyword>
<dbReference type="InterPro" id="IPR003689">
    <property type="entry name" value="ZIP"/>
</dbReference>
<evidence type="ECO:0000256" key="7">
    <source>
        <dbReference type="ARBA" id="ARBA00023136"/>
    </source>
</evidence>
<protein>
    <submittedName>
        <fullName evidence="9">Uncharacterized protein</fullName>
    </submittedName>
</protein>
<evidence type="ECO:0000256" key="6">
    <source>
        <dbReference type="ARBA" id="ARBA00023065"/>
    </source>
</evidence>